<accession>A0A0X3PN42</accession>
<organism evidence="1">
    <name type="scientific">Schistocephalus solidus</name>
    <name type="common">Tapeworm</name>
    <dbReference type="NCBI Taxonomy" id="70667"/>
    <lineage>
        <taxon>Eukaryota</taxon>
        <taxon>Metazoa</taxon>
        <taxon>Spiralia</taxon>
        <taxon>Lophotrochozoa</taxon>
        <taxon>Platyhelminthes</taxon>
        <taxon>Cestoda</taxon>
        <taxon>Eucestoda</taxon>
        <taxon>Diphyllobothriidea</taxon>
        <taxon>Diphyllobothriidae</taxon>
        <taxon>Schistocephalus</taxon>
    </lineage>
</organism>
<sequence length="109" mass="12198">MRRLRVYEQYGSSDRWWPRRQELVIQARYNALAGDRSGLCAVNMRSCSYISDNGLLVSHNSVAAAVGTKISEKDELRLEHGIALRTDMECALSEDTGGAVIRLAVQTLR</sequence>
<evidence type="ECO:0000313" key="1">
    <source>
        <dbReference type="EMBL" id="JAP49762.1"/>
    </source>
</evidence>
<dbReference type="EMBL" id="GEEE01013463">
    <property type="protein sequence ID" value="JAP49762.1"/>
    <property type="molecule type" value="Transcribed_RNA"/>
</dbReference>
<reference evidence="1" key="1">
    <citation type="submission" date="2016-01" db="EMBL/GenBank/DDBJ databases">
        <title>Reference transcriptome for the parasite Schistocephalus solidus: insights into the molecular evolution of parasitism.</title>
        <authorList>
            <person name="Hebert F.O."/>
            <person name="Grambauer S."/>
            <person name="Barber I."/>
            <person name="Landry C.R."/>
            <person name="Aubin-Horth N."/>
        </authorList>
    </citation>
    <scope>NUCLEOTIDE SEQUENCE</scope>
</reference>
<proteinExistence type="predicted"/>
<name>A0A0X3PN42_SCHSO</name>
<gene>
    <name evidence="1" type="ORF">TR165520</name>
</gene>
<dbReference type="AlphaFoldDB" id="A0A0X3PN42"/>
<protein>
    <submittedName>
        <fullName evidence="1">Uncharacterized protein</fullName>
    </submittedName>
</protein>